<name>A0A1M4XG47_9FIRM</name>
<accession>A0A1M4XG47</accession>
<dbReference type="RefSeq" id="WP_115322176.1">
    <property type="nucleotide sequence ID" value="NZ_FQTY01000011.1"/>
</dbReference>
<dbReference type="InterPro" id="IPR001926">
    <property type="entry name" value="TrpB-like_PALP"/>
</dbReference>
<dbReference type="FunFam" id="3.40.50.1100:FF:000003">
    <property type="entry name" value="Cystathionine beta-synthase"/>
    <property type="match status" value="1"/>
</dbReference>
<dbReference type="STRING" id="1123404.SAMN02745784_02238"/>
<dbReference type="GeneID" id="90995399"/>
<comment type="cofactor">
    <cofactor evidence="1">
        <name>pyridoxal 5'-phosphate</name>
        <dbReference type="ChEBI" id="CHEBI:597326"/>
    </cofactor>
</comment>
<evidence type="ECO:0000259" key="4">
    <source>
        <dbReference type="Pfam" id="PF00291"/>
    </source>
</evidence>
<dbReference type="SUPFAM" id="SSF53686">
    <property type="entry name" value="Tryptophan synthase beta subunit-like PLP-dependent enzymes"/>
    <property type="match status" value="1"/>
</dbReference>
<sequence length="373" mass="40876">MDKSILDLVGTTSLISLKNIQAYTKRILLKMESFNPAGSVKDRSAKYIIEEAEKRGLLKPGGTIIESSSGNFGIALAMIGAAKGYNIKILVDPKTTESNKALLKGYGAEVIVVTEKDDCGSYHKTRIALANKMASEIDNSFRPDQCFSLLNSQAHYEQTAKELLEQCDDNIGAIVVAVSTGGQIGGISKYFKENRPDIKIIGVDAIGSIIFGGEAKSYLTPGVGLGWTPVNLNIDLVDEGYLIEDELAFIAARVLAKHEGIMIGPSSGAVFLTSMHIADILPKDKIVISMVADRGDRYVDTLFNEKWLGEVGFSIDTNINFLIDKAKRLKPKHTNANKSFFYNNEIEKELSIPKSTKDINEEIMKQNKVRFGE</sequence>
<organism evidence="5 6">
    <name type="scientific">Tissierella praeacuta DSM 18095</name>
    <dbReference type="NCBI Taxonomy" id="1123404"/>
    <lineage>
        <taxon>Bacteria</taxon>
        <taxon>Bacillati</taxon>
        <taxon>Bacillota</taxon>
        <taxon>Tissierellia</taxon>
        <taxon>Tissierellales</taxon>
        <taxon>Tissierellaceae</taxon>
        <taxon>Tissierella</taxon>
    </lineage>
</organism>
<keyword evidence="6" id="KW-1185">Reference proteome</keyword>
<dbReference type="PANTHER" id="PTHR10314">
    <property type="entry name" value="CYSTATHIONINE BETA-SYNTHASE"/>
    <property type="match status" value="1"/>
</dbReference>
<dbReference type="InterPro" id="IPR050214">
    <property type="entry name" value="Cys_Synth/Cystath_Beta-Synth"/>
</dbReference>
<evidence type="ECO:0000313" key="6">
    <source>
        <dbReference type="Proteomes" id="UP000184114"/>
    </source>
</evidence>
<dbReference type="Proteomes" id="UP000184114">
    <property type="component" value="Unassembled WGS sequence"/>
</dbReference>
<dbReference type="Gene3D" id="3.40.50.1100">
    <property type="match status" value="2"/>
</dbReference>
<dbReference type="GO" id="GO:0016765">
    <property type="term" value="F:transferase activity, transferring alkyl or aryl (other than methyl) groups"/>
    <property type="evidence" value="ECO:0007669"/>
    <property type="project" value="UniProtKB-ARBA"/>
</dbReference>
<reference evidence="6" key="1">
    <citation type="submission" date="2016-11" db="EMBL/GenBank/DDBJ databases">
        <authorList>
            <person name="Varghese N."/>
            <person name="Submissions S."/>
        </authorList>
    </citation>
    <scope>NUCLEOTIDE SEQUENCE [LARGE SCALE GENOMIC DNA]</scope>
    <source>
        <strain evidence="6">DSM 18095</strain>
    </source>
</reference>
<comment type="similarity">
    <text evidence="2">Belongs to the cysteine synthase/cystathionine beta-synthase family.</text>
</comment>
<dbReference type="Pfam" id="PF00291">
    <property type="entry name" value="PALP"/>
    <property type="match status" value="1"/>
</dbReference>
<dbReference type="AlphaFoldDB" id="A0A1M4XG47"/>
<keyword evidence="3" id="KW-0663">Pyridoxal phosphate</keyword>
<evidence type="ECO:0000256" key="2">
    <source>
        <dbReference type="ARBA" id="ARBA00007103"/>
    </source>
</evidence>
<dbReference type="InterPro" id="IPR036052">
    <property type="entry name" value="TrpB-like_PALP_sf"/>
</dbReference>
<evidence type="ECO:0000256" key="3">
    <source>
        <dbReference type="ARBA" id="ARBA00022898"/>
    </source>
</evidence>
<dbReference type="GO" id="GO:0006535">
    <property type="term" value="P:cysteine biosynthetic process from serine"/>
    <property type="evidence" value="ECO:0007669"/>
    <property type="project" value="InterPro"/>
</dbReference>
<dbReference type="CDD" id="cd01561">
    <property type="entry name" value="CBS_like"/>
    <property type="match status" value="1"/>
</dbReference>
<feature type="domain" description="Tryptophan synthase beta chain-like PALP" evidence="4">
    <location>
        <begin position="6"/>
        <end position="288"/>
    </location>
</feature>
<evidence type="ECO:0000256" key="1">
    <source>
        <dbReference type="ARBA" id="ARBA00001933"/>
    </source>
</evidence>
<proteinExistence type="inferred from homology"/>
<evidence type="ECO:0000313" key="5">
    <source>
        <dbReference type="EMBL" id="SHE92428.1"/>
    </source>
</evidence>
<dbReference type="EMBL" id="FQTY01000011">
    <property type="protein sequence ID" value="SHE92428.1"/>
    <property type="molecule type" value="Genomic_DNA"/>
</dbReference>
<dbReference type="PROSITE" id="PS00901">
    <property type="entry name" value="CYS_SYNTHASE"/>
    <property type="match status" value="1"/>
</dbReference>
<dbReference type="InterPro" id="IPR001216">
    <property type="entry name" value="P-phosphate_BS"/>
</dbReference>
<protein>
    <submittedName>
        <fullName evidence="5">Cystathionine beta-synthase</fullName>
    </submittedName>
</protein>
<gene>
    <name evidence="5" type="ORF">SAMN02745784_02238</name>
</gene>